<dbReference type="InterPro" id="IPR058704">
    <property type="entry name" value="BGLAP-like_C"/>
</dbReference>
<evidence type="ECO:0000313" key="8">
    <source>
        <dbReference type="EMBL" id="OCT85705.1"/>
    </source>
</evidence>
<keyword evidence="6" id="KW-0732">Signal</keyword>
<dbReference type="InterPro" id="IPR035972">
    <property type="entry name" value="GLA-like_dom_SF"/>
</dbReference>
<evidence type="ECO:0000256" key="5">
    <source>
        <dbReference type="ARBA" id="ARBA00023157"/>
    </source>
</evidence>
<dbReference type="Pfam" id="PF25890">
    <property type="entry name" value="BGLAP_C"/>
    <property type="match status" value="1"/>
</dbReference>
<dbReference type="EMBL" id="CM004472">
    <property type="protein sequence ID" value="OCT85705.1"/>
    <property type="molecule type" value="Genomic_DNA"/>
</dbReference>
<dbReference type="PROSITE" id="PS00011">
    <property type="entry name" value="GLA_1"/>
    <property type="match status" value="1"/>
</dbReference>
<dbReference type="SUPFAM" id="SSF57630">
    <property type="entry name" value="GLA-domain"/>
    <property type="match status" value="1"/>
</dbReference>
<dbReference type="GO" id="GO:0005576">
    <property type="term" value="C:extracellular region"/>
    <property type="evidence" value="ECO:0007669"/>
    <property type="project" value="InterPro"/>
</dbReference>
<evidence type="ECO:0000256" key="2">
    <source>
        <dbReference type="ARBA" id="ARBA00008850"/>
    </source>
</evidence>
<reference evidence="9" key="1">
    <citation type="journal article" date="2016" name="Nature">
        <title>Genome evolution in the allotetraploid frog Xenopus laevis.</title>
        <authorList>
            <person name="Session A.M."/>
            <person name="Uno Y."/>
            <person name="Kwon T."/>
            <person name="Chapman J.A."/>
            <person name="Toyoda A."/>
            <person name="Takahashi S."/>
            <person name="Fukui A."/>
            <person name="Hikosaka A."/>
            <person name="Suzuki A."/>
            <person name="Kondo M."/>
            <person name="van Heeringen S.J."/>
            <person name="Quigley I."/>
            <person name="Heinz S."/>
            <person name="Ogino H."/>
            <person name="Ochi H."/>
            <person name="Hellsten U."/>
            <person name="Lyons J.B."/>
            <person name="Simakov O."/>
            <person name="Putnam N."/>
            <person name="Stites J."/>
            <person name="Kuroki Y."/>
            <person name="Tanaka T."/>
            <person name="Michiue T."/>
            <person name="Watanabe M."/>
            <person name="Bogdanovic O."/>
            <person name="Lister R."/>
            <person name="Georgiou G."/>
            <person name="Paranjpe S.S."/>
            <person name="van Kruijsbergen I."/>
            <person name="Shu S."/>
            <person name="Carlson J."/>
            <person name="Kinoshita T."/>
            <person name="Ohta Y."/>
            <person name="Mawaribuchi S."/>
            <person name="Jenkins J."/>
            <person name="Grimwood J."/>
            <person name="Schmutz J."/>
            <person name="Mitros T."/>
            <person name="Mozaffari S.V."/>
            <person name="Suzuki Y."/>
            <person name="Haramoto Y."/>
            <person name="Yamamoto T.S."/>
            <person name="Takagi C."/>
            <person name="Heald R."/>
            <person name="Miller K."/>
            <person name="Haudenschild C."/>
            <person name="Kitzman J."/>
            <person name="Nakayama T."/>
            <person name="Izutsu Y."/>
            <person name="Robert J."/>
            <person name="Fortriede J."/>
            <person name="Burns K."/>
            <person name="Lotay V."/>
            <person name="Karimi K."/>
            <person name="Yasuoka Y."/>
            <person name="Dichmann D.S."/>
            <person name="Flajnik M.F."/>
            <person name="Houston D.W."/>
            <person name="Shendure J."/>
            <person name="DuPasquier L."/>
            <person name="Vize P.D."/>
            <person name="Zorn A.M."/>
            <person name="Ito M."/>
            <person name="Marcotte E.M."/>
            <person name="Wallingford J.B."/>
            <person name="Ito Y."/>
            <person name="Asashima M."/>
            <person name="Ueno N."/>
            <person name="Matsuda Y."/>
            <person name="Veenstra G.J."/>
            <person name="Fujiyama A."/>
            <person name="Harland R.M."/>
            <person name="Taira M."/>
            <person name="Rokhsar D.S."/>
        </authorList>
    </citation>
    <scope>NUCLEOTIDE SEQUENCE [LARGE SCALE GENOMIC DNA]</scope>
    <source>
        <strain evidence="9">J</strain>
    </source>
</reference>
<evidence type="ECO:0000256" key="4">
    <source>
        <dbReference type="ARBA" id="ARBA00022525"/>
    </source>
</evidence>
<comment type="similarity">
    <text evidence="2">Belongs to the osteocalcin/matrix Gla protein family.</text>
</comment>
<feature type="chain" id="PRO_5037570374" description="Gla domain-containing protein" evidence="6">
    <location>
        <begin position="17"/>
        <end position="74"/>
    </location>
</feature>
<accession>A0A974D6V5</accession>
<name>A0A974D6V5_XENLA</name>
<protein>
    <recommendedName>
        <fullName evidence="7">Gla domain-containing protein</fullName>
    </recommendedName>
</protein>
<dbReference type="Proteomes" id="UP000694892">
    <property type="component" value="Chromosome 4L"/>
</dbReference>
<feature type="signal peptide" evidence="6">
    <location>
        <begin position="1"/>
        <end position="16"/>
    </location>
</feature>
<dbReference type="AlphaFoldDB" id="A0A974D6V5"/>
<feature type="domain" description="Gla" evidence="7">
    <location>
        <begin position="26"/>
        <end position="72"/>
    </location>
</feature>
<comment type="subcellular location">
    <subcellularLocation>
        <location evidence="1">Secreted</location>
    </subcellularLocation>
</comment>
<proteinExistence type="inferred from homology"/>
<sequence length="74" mass="8757">MKAFVILSLLILPVYSLLHKCIYVNCFSRRSLYFSRVQSPLELKKEQCENNLPCDQLSEWVGFYQAYQKYFGPV</sequence>
<dbReference type="PROSITE" id="PS50998">
    <property type="entry name" value="GLA_2"/>
    <property type="match status" value="1"/>
</dbReference>
<dbReference type="InterPro" id="IPR000294">
    <property type="entry name" value="GLA_domain"/>
</dbReference>
<keyword evidence="5" id="KW-1015">Disulfide bond</keyword>
<evidence type="ECO:0000256" key="1">
    <source>
        <dbReference type="ARBA" id="ARBA00004613"/>
    </source>
</evidence>
<organism evidence="8 9">
    <name type="scientific">Xenopus laevis</name>
    <name type="common">African clawed frog</name>
    <dbReference type="NCBI Taxonomy" id="8355"/>
    <lineage>
        <taxon>Eukaryota</taxon>
        <taxon>Metazoa</taxon>
        <taxon>Chordata</taxon>
        <taxon>Craniata</taxon>
        <taxon>Vertebrata</taxon>
        <taxon>Euteleostomi</taxon>
        <taxon>Amphibia</taxon>
        <taxon>Batrachia</taxon>
        <taxon>Anura</taxon>
        <taxon>Pipoidea</taxon>
        <taxon>Pipidae</taxon>
        <taxon>Xenopodinae</taxon>
        <taxon>Xenopus</taxon>
        <taxon>Xenopus</taxon>
    </lineage>
</organism>
<gene>
    <name evidence="8" type="ORF">XELAEV_18023876mg</name>
</gene>
<keyword evidence="4" id="KW-0964">Secreted</keyword>
<keyword evidence="3" id="KW-0301">Gamma-carboxyglutamic acid</keyword>
<evidence type="ECO:0000259" key="7">
    <source>
        <dbReference type="PROSITE" id="PS50998"/>
    </source>
</evidence>
<evidence type="ECO:0000256" key="3">
    <source>
        <dbReference type="ARBA" id="ARBA00022479"/>
    </source>
</evidence>
<evidence type="ECO:0000313" key="9">
    <source>
        <dbReference type="Proteomes" id="UP000694892"/>
    </source>
</evidence>
<evidence type="ECO:0000256" key="6">
    <source>
        <dbReference type="SAM" id="SignalP"/>
    </source>
</evidence>
<dbReference type="GO" id="GO:0005509">
    <property type="term" value="F:calcium ion binding"/>
    <property type="evidence" value="ECO:0007669"/>
    <property type="project" value="InterPro"/>
</dbReference>